<accession>A0A0J7KRX9</accession>
<name>A0A0J7KRX9_LASNI</name>
<sequence length="166" mass="19689">MQVIAEVPPLNLEIIKKALAFRVRKGMVAEWGAYRLNVQCDEEEGNLKKKDKLEETILNYWKEKWCENEHGRITKRFIPDADFAVRFKPKTYCINLLTGYGSINGTSFARGAVDDPNCFFCKDEEENVEHMLFECPLYEEFRYETLKKEETQKELRRLIMEKNQYT</sequence>
<dbReference type="Proteomes" id="UP000036403">
    <property type="component" value="Unassembled WGS sequence"/>
</dbReference>
<protein>
    <submittedName>
        <fullName evidence="1">Reverse transcriptase</fullName>
    </submittedName>
</protein>
<dbReference type="GO" id="GO:0003964">
    <property type="term" value="F:RNA-directed DNA polymerase activity"/>
    <property type="evidence" value="ECO:0007669"/>
    <property type="project" value="UniProtKB-KW"/>
</dbReference>
<proteinExistence type="predicted"/>
<dbReference type="PaxDb" id="67767-A0A0J7KRX9"/>
<organism evidence="1 2">
    <name type="scientific">Lasius niger</name>
    <name type="common">Black garden ant</name>
    <dbReference type="NCBI Taxonomy" id="67767"/>
    <lineage>
        <taxon>Eukaryota</taxon>
        <taxon>Metazoa</taxon>
        <taxon>Ecdysozoa</taxon>
        <taxon>Arthropoda</taxon>
        <taxon>Hexapoda</taxon>
        <taxon>Insecta</taxon>
        <taxon>Pterygota</taxon>
        <taxon>Neoptera</taxon>
        <taxon>Endopterygota</taxon>
        <taxon>Hymenoptera</taxon>
        <taxon>Apocrita</taxon>
        <taxon>Aculeata</taxon>
        <taxon>Formicoidea</taxon>
        <taxon>Formicidae</taxon>
        <taxon>Formicinae</taxon>
        <taxon>Lasius</taxon>
        <taxon>Lasius</taxon>
    </lineage>
</organism>
<dbReference type="OrthoDB" id="7591553at2759"/>
<dbReference type="EMBL" id="LBMM01003832">
    <property type="protein sequence ID" value="KMQ93078.1"/>
    <property type="molecule type" value="Genomic_DNA"/>
</dbReference>
<comment type="caution">
    <text evidence="1">The sequence shown here is derived from an EMBL/GenBank/DDBJ whole genome shotgun (WGS) entry which is preliminary data.</text>
</comment>
<gene>
    <name evidence="1" type="ORF">RF55_6850</name>
</gene>
<keyword evidence="1" id="KW-0548">Nucleotidyltransferase</keyword>
<dbReference type="AlphaFoldDB" id="A0A0J7KRX9"/>
<evidence type="ECO:0000313" key="1">
    <source>
        <dbReference type="EMBL" id="KMQ93078.1"/>
    </source>
</evidence>
<keyword evidence="2" id="KW-1185">Reference proteome</keyword>
<reference evidence="1 2" key="1">
    <citation type="submission" date="2015-04" db="EMBL/GenBank/DDBJ databases">
        <title>Lasius niger genome sequencing.</title>
        <authorList>
            <person name="Konorov E.A."/>
            <person name="Nikitin M.A."/>
            <person name="Kirill M.V."/>
            <person name="Chang P."/>
        </authorList>
    </citation>
    <scope>NUCLEOTIDE SEQUENCE [LARGE SCALE GENOMIC DNA]</scope>
    <source>
        <tissue evidence="1">Whole</tissue>
    </source>
</reference>
<keyword evidence="1" id="KW-0808">Transferase</keyword>
<evidence type="ECO:0000313" key="2">
    <source>
        <dbReference type="Proteomes" id="UP000036403"/>
    </source>
</evidence>
<keyword evidence="1" id="KW-0695">RNA-directed DNA polymerase</keyword>